<reference evidence="2 3" key="1">
    <citation type="submission" date="2018-03" db="EMBL/GenBank/DDBJ databases">
        <title>Genomic Encyclopedia of Archaeal and Bacterial Type Strains, Phase II (KMG-II): from individual species to whole genera.</title>
        <authorList>
            <person name="Goeker M."/>
        </authorList>
    </citation>
    <scope>NUCLEOTIDE SEQUENCE [LARGE SCALE GENOMIC DNA]</scope>
    <source>
        <strain evidence="2 3">DSM 44720</strain>
    </source>
</reference>
<dbReference type="Proteomes" id="UP000239494">
    <property type="component" value="Unassembled WGS sequence"/>
</dbReference>
<proteinExistence type="predicted"/>
<evidence type="ECO:0000313" key="2">
    <source>
        <dbReference type="EMBL" id="PRY46083.1"/>
    </source>
</evidence>
<evidence type="ECO:0000256" key="1">
    <source>
        <dbReference type="SAM" id="MobiDB-lite"/>
    </source>
</evidence>
<gene>
    <name evidence="2" type="ORF">CLV43_101348</name>
</gene>
<feature type="compositionally biased region" description="Basic and acidic residues" evidence="1">
    <location>
        <begin position="133"/>
        <end position="143"/>
    </location>
</feature>
<comment type="caution">
    <text evidence="2">The sequence shown here is derived from an EMBL/GenBank/DDBJ whole genome shotgun (WGS) entry which is preliminary data.</text>
</comment>
<sequence length="150" mass="16133">MSEDASTVPPVGGTVAAQPNFTAVAQADLVTAHSAVAAVDQAVDKGKVQLDKGSAADLIKAIGDARDRVQDLYTAVRDQLDIPLQFGDNWVGRSISRRLREVATGDHESAVFVIREFLEVLEDVETTVRQASKHTENTDDDLAHTMGGKY</sequence>
<dbReference type="RefSeq" id="WP_146174610.1">
    <property type="nucleotide sequence ID" value="NZ_PVTF01000001.1"/>
</dbReference>
<protein>
    <submittedName>
        <fullName evidence="2">Uncharacterized protein</fullName>
    </submittedName>
</protein>
<name>A0A2T0TK95_9PSEU</name>
<feature type="region of interest" description="Disordered" evidence="1">
    <location>
        <begin position="130"/>
        <end position="150"/>
    </location>
</feature>
<dbReference type="OrthoDB" id="3697967at2"/>
<keyword evidence="3" id="KW-1185">Reference proteome</keyword>
<organism evidence="2 3">
    <name type="scientific">Umezawaea tangerina</name>
    <dbReference type="NCBI Taxonomy" id="84725"/>
    <lineage>
        <taxon>Bacteria</taxon>
        <taxon>Bacillati</taxon>
        <taxon>Actinomycetota</taxon>
        <taxon>Actinomycetes</taxon>
        <taxon>Pseudonocardiales</taxon>
        <taxon>Pseudonocardiaceae</taxon>
        <taxon>Umezawaea</taxon>
    </lineage>
</organism>
<dbReference type="EMBL" id="PVTF01000001">
    <property type="protein sequence ID" value="PRY46083.1"/>
    <property type="molecule type" value="Genomic_DNA"/>
</dbReference>
<accession>A0A2T0TK95</accession>
<evidence type="ECO:0000313" key="3">
    <source>
        <dbReference type="Proteomes" id="UP000239494"/>
    </source>
</evidence>
<dbReference type="AlphaFoldDB" id="A0A2T0TK95"/>